<feature type="domain" description="Methyltransferase type 11" evidence="1">
    <location>
        <begin position="68"/>
        <end position="160"/>
    </location>
</feature>
<accession>A0A7V8NLW2</accession>
<proteinExistence type="predicted"/>
<dbReference type="InterPro" id="IPR029063">
    <property type="entry name" value="SAM-dependent_MTases_sf"/>
</dbReference>
<keyword evidence="2" id="KW-0489">Methyltransferase</keyword>
<dbReference type="AlphaFoldDB" id="A0A7V8NLW2"/>
<dbReference type="CDD" id="cd02440">
    <property type="entry name" value="AdoMet_MTases"/>
    <property type="match status" value="1"/>
</dbReference>
<gene>
    <name evidence="2" type="ORF">HRJ53_01905</name>
</gene>
<organism evidence="2 3">
    <name type="scientific">Candidatus Acidiferrum panamense</name>
    <dbReference type="NCBI Taxonomy" id="2741543"/>
    <lineage>
        <taxon>Bacteria</taxon>
        <taxon>Pseudomonadati</taxon>
        <taxon>Acidobacteriota</taxon>
        <taxon>Terriglobia</taxon>
        <taxon>Candidatus Acidiferrales</taxon>
        <taxon>Candidatus Acidiferrum</taxon>
    </lineage>
</organism>
<dbReference type="InterPro" id="IPR013216">
    <property type="entry name" value="Methyltransf_11"/>
</dbReference>
<comment type="caution">
    <text evidence="2">The sequence shown here is derived from an EMBL/GenBank/DDBJ whole genome shotgun (WGS) entry which is preliminary data.</text>
</comment>
<dbReference type="Gene3D" id="3.40.50.150">
    <property type="entry name" value="Vaccinia Virus protein VP39"/>
    <property type="match status" value="1"/>
</dbReference>
<reference evidence="2" key="1">
    <citation type="submission" date="2020-06" db="EMBL/GenBank/DDBJ databases">
        <title>Legume-microbial interactions unlock mineral nutrients during tropical forest succession.</title>
        <authorList>
            <person name="Epihov D.Z."/>
        </authorList>
    </citation>
    <scope>NUCLEOTIDE SEQUENCE [LARGE SCALE GENOMIC DNA]</scope>
    <source>
        <strain evidence="2">Pan2503</strain>
    </source>
</reference>
<dbReference type="Pfam" id="PF08241">
    <property type="entry name" value="Methyltransf_11"/>
    <property type="match status" value="1"/>
</dbReference>
<dbReference type="PANTHER" id="PTHR43861:SF1">
    <property type="entry name" value="TRANS-ACONITATE 2-METHYLTRANSFERASE"/>
    <property type="match status" value="1"/>
</dbReference>
<dbReference type="GO" id="GO:0008757">
    <property type="term" value="F:S-adenosylmethionine-dependent methyltransferase activity"/>
    <property type="evidence" value="ECO:0007669"/>
    <property type="project" value="InterPro"/>
</dbReference>
<sequence length="217" mass="24080">MGATAHSSVFESKWWVSNERRWLEIAAHQREYFNRLADIFDVPQPEAVMDRLRRIVAASGLHRDDVVLDVGTGAGVLLPLIQSYRPSLVLACDLADQMLAHVHTKNPLVRVVQCDIVRLPLKAASVDIVFMNAMYGNIADKPAACANVASALKPRGRLIVSHPEGRGFVEKLRAAGDLFIESLPGRGEFQALVQPLGLKVVTYWDEPKLYLMVARKT</sequence>
<evidence type="ECO:0000259" key="1">
    <source>
        <dbReference type="Pfam" id="PF08241"/>
    </source>
</evidence>
<dbReference type="Proteomes" id="UP000567293">
    <property type="component" value="Unassembled WGS sequence"/>
</dbReference>
<dbReference type="SUPFAM" id="SSF53335">
    <property type="entry name" value="S-adenosyl-L-methionine-dependent methyltransferases"/>
    <property type="match status" value="1"/>
</dbReference>
<keyword evidence="2" id="KW-0808">Transferase</keyword>
<evidence type="ECO:0000313" key="3">
    <source>
        <dbReference type="Proteomes" id="UP000567293"/>
    </source>
</evidence>
<evidence type="ECO:0000313" key="2">
    <source>
        <dbReference type="EMBL" id="MBA0083726.1"/>
    </source>
</evidence>
<dbReference type="EMBL" id="JACDQQ010000192">
    <property type="protein sequence ID" value="MBA0083726.1"/>
    <property type="molecule type" value="Genomic_DNA"/>
</dbReference>
<dbReference type="PANTHER" id="PTHR43861">
    <property type="entry name" value="TRANS-ACONITATE 2-METHYLTRANSFERASE-RELATED"/>
    <property type="match status" value="1"/>
</dbReference>
<keyword evidence="3" id="KW-1185">Reference proteome</keyword>
<dbReference type="GO" id="GO:0032259">
    <property type="term" value="P:methylation"/>
    <property type="evidence" value="ECO:0007669"/>
    <property type="project" value="UniProtKB-KW"/>
</dbReference>
<protein>
    <submittedName>
        <fullName evidence="2">Class I SAM-dependent methyltransferase</fullName>
    </submittedName>
</protein>
<name>A0A7V8NLW2_9BACT</name>